<feature type="coiled-coil region" evidence="1">
    <location>
        <begin position="130"/>
        <end position="266"/>
    </location>
</feature>
<name>A0ABM1F4A3_PRICU</name>
<feature type="non-terminal residue" evidence="3">
    <location>
        <position position="377"/>
    </location>
</feature>
<proteinExistence type="predicted"/>
<keyword evidence="1" id="KW-0175">Coiled coil</keyword>
<dbReference type="RefSeq" id="XP_014679274.1">
    <property type="nucleotide sequence ID" value="XM_014823788.1"/>
</dbReference>
<gene>
    <name evidence="3" type="primary">LOC106819126</name>
</gene>
<evidence type="ECO:0000256" key="1">
    <source>
        <dbReference type="SAM" id="Coils"/>
    </source>
</evidence>
<reference evidence="3" key="1">
    <citation type="submission" date="2025-08" db="UniProtKB">
        <authorList>
            <consortium name="RefSeq"/>
        </authorList>
    </citation>
    <scope>IDENTIFICATION</scope>
</reference>
<sequence length="377" mass="44606">MAIETQEKYNNMAETYNKEKVKWERERSDIERHFEQELQVREAEVKDKDDYIRRKDLDISEMRRRVESEQAESQRCTSQVDTLETNYRAKLKEMSSILAREKEKTTNLTHKFCRYEEQVKKEHATLIVARSQLENGISKLKAEKETIESDLRKVRETFNTRQDEWIKDKLKLEDELEKVTSEQKRLKMISDEAPLSATERQKLLDDIRRLEMQMDVSTEAWTLEKQDIQRDLEQKTKLLKKHRASEKKLQQEVEQLRSQVKDQEGVIRELDPDLVTAEEQHSWGSLGRKDMRSAVAREDRVAKATSAATQIRLEFRLKETEDQLKKAREQVKNQMREIASLQEKLKEKPEQAKEMRRPLWGRLMDSKGITGISNGAA</sequence>
<accession>A0ABM1F4A3</accession>
<dbReference type="GeneID" id="106819126"/>
<organism evidence="2 3">
    <name type="scientific">Priapulus caudatus</name>
    <name type="common">Priapulid worm</name>
    <dbReference type="NCBI Taxonomy" id="37621"/>
    <lineage>
        <taxon>Eukaryota</taxon>
        <taxon>Metazoa</taxon>
        <taxon>Ecdysozoa</taxon>
        <taxon>Scalidophora</taxon>
        <taxon>Priapulida</taxon>
        <taxon>Priapulimorpha</taxon>
        <taxon>Priapulimorphida</taxon>
        <taxon>Priapulidae</taxon>
        <taxon>Priapulus</taxon>
    </lineage>
</organism>
<keyword evidence="2" id="KW-1185">Reference proteome</keyword>
<dbReference type="Proteomes" id="UP000695022">
    <property type="component" value="Unplaced"/>
</dbReference>
<evidence type="ECO:0000313" key="3">
    <source>
        <dbReference type="RefSeq" id="XP_014679274.1"/>
    </source>
</evidence>
<feature type="coiled-coil region" evidence="1">
    <location>
        <begin position="6"/>
        <end position="72"/>
    </location>
</feature>
<evidence type="ECO:0000313" key="2">
    <source>
        <dbReference type="Proteomes" id="UP000695022"/>
    </source>
</evidence>
<protein>
    <submittedName>
        <fullName evidence="3">Myosin heavy chain, cardiac muscle isoform-like</fullName>
    </submittedName>
</protein>
<feature type="coiled-coil region" evidence="1">
    <location>
        <begin position="310"/>
        <end position="351"/>
    </location>
</feature>